<accession>A0A085LPL2</accession>
<proteinExistence type="predicted"/>
<name>A0A085LPL2_9BILA</name>
<sequence>MTTFRFGQFAAASTFTSSLSLSLSISVIPNLELNKRGTKRSKDHQENVTNAIRNQHALTHHPRKCNHVGNEKVCEGECTQEIISVCKHYERLNNPPCIKYCFNDGGNHYSTYPALPQYLRKSAAMTCGPPGNPLLQQRFNLGNHDNVDQSLPSRSLTNQLTFLDNARNAEQKHRNKATRSLLGDLKANGNWEGMLIDEKIESAERKNVKTFDENTPINKTEPGRGEESEYAYENVPVEQQAAALFREATLFQKSLSAEEFLFLLVQIGLRINLKLGPMKQMIQMLITNGDMSMEIGELTARCIQATAKNSGGRLKIIEFKRILNYFMRLPNPKRIK</sequence>
<dbReference type="AlphaFoldDB" id="A0A085LPL2"/>
<protein>
    <submittedName>
        <fullName evidence="1">Uncharacterized protein</fullName>
    </submittedName>
</protein>
<gene>
    <name evidence="1" type="ORF">M513_12198</name>
</gene>
<evidence type="ECO:0000313" key="1">
    <source>
        <dbReference type="EMBL" id="KFD46908.1"/>
    </source>
</evidence>
<keyword evidence="2" id="KW-1185">Reference proteome</keyword>
<dbReference type="Proteomes" id="UP000030764">
    <property type="component" value="Unassembled WGS sequence"/>
</dbReference>
<evidence type="ECO:0000313" key="2">
    <source>
        <dbReference type="Proteomes" id="UP000030764"/>
    </source>
</evidence>
<organism evidence="1 2">
    <name type="scientific">Trichuris suis</name>
    <name type="common">pig whipworm</name>
    <dbReference type="NCBI Taxonomy" id="68888"/>
    <lineage>
        <taxon>Eukaryota</taxon>
        <taxon>Metazoa</taxon>
        <taxon>Ecdysozoa</taxon>
        <taxon>Nematoda</taxon>
        <taxon>Enoplea</taxon>
        <taxon>Dorylaimia</taxon>
        <taxon>Trichinellida</taxon>
        <taxon>Trichuridae</taxon>
        <taxon>Trichuris</taxon>
    </lineage>
</organism>
<reference evidence="1 2" key="1">
    <citation type="journal article" date="2014" name="Nat. Genet.">
        <title>Genome and transcriptome of the porcine whipworm Trichuris suis.</title>
        <authorList>
            <person name="Jex A.R."/>
            <person name="Nejsum P."/>
            <person name="Schwarz E.M."/>
            <person name="Hu L."/>
            <person name="Young N.D."/>
            <person name="Hall R.S."/>
            <person name="Korhonen P.K."/>
            <person name="Liao S."/>
            <person name="Thamsborg S."/>
            <person name="Xia J."/>
            <person name="Xu P."/>
            <person name="Wang S."/>
            <person name="Scheerlinck J.P."/>
            <person name="Hofmann A."/>
            <person name="Sternberg P.W."/>
            <person name="Wang J."/>
            <person name="Gasser R.B."/>
        </authorList>
    </citation>
    <scope>NUCLEOTIDE SEQUENCE [LARGE SCALE GENOMIC DNA]</scope>
    <source>
        <strain evidence="1">DCEP-RM93M</strain>
    </source>
</reference>
<dbReference type="EMBL" id="KL363347">
    <property type="protein sequence ID" value="KFD46908.1"/>
    <property type="molecule type" value="Genomic_DNA"/>
</dbReference>